<dbReference type="InterPro" id="IPR053973">
    <property type="entry name" value="ERMP1-like_C"/>
</dbReference>
<gene>
    <name evidence="3" type="ORF">PR048_025848</name>
</gene>
<accession>A0ABQ9GJN7</accession>
<name>A0ABQ9GJN7_9NEOP</name>
<proteinExistence type="inferred from homology"/>
<comment type="similarity">
    <text evidence="1">Belongs to the peptidase M28 family.</text>
</comment>
<protein>
    <recommendedName>
        <fullName evidence="2">Endoplasmic reticulum metallopeptidase 1-like C-terminal domain-containing protein</fullName>
    </recommendedName>
</protein>
<feature type="domain" description="Endoplasmic reticulum metallopeptidase 1-like C-terminal" evidence="2">
    <location>
        <begin position="6"/>
        <end position="71"/>
    </location>
</feature>
<keyword evidence="4" id="KW-1185">Reference proteome</keyword>
<organism evidence="3 4">
    <name type="scientific">Dryococelus australis</name>
    <dbReference type="NCBI Taxonomy" id="614101"/>
    <lineage>
        <taxon>Eukaryota</taxon>
        <taxon>Metazoa</taxon>
        <taxon>Ecdysozoa</taxon>
        <taxon>Arthropoda</taxon>
        <taxon>Hexapoda</taxon>
        <taxon>Insecta</taxon>
        <taxon>Pterygota</taxon>
        <taxon>Neoptera</taxon>
        <taxon>Polyneoptera</taxon>
        <taxon>Phasmatodea</taxon>
        <taxon>Verophasmatodea</taxon>
        <taxon>Anareolatae</taxon>
        <taxon>Phasmatidae</taxon>
        <taxon>Eurycanthinae</taxon>
        <taxon>Dryococelus</taxon>
    </lineage>
</organism>
<sequence length="75" mass="8509">MVIGPQHAERTVMGADGEVSHHGSGYWLFPFDRHNVRTVRGLIAEVDDARSVSEDCKQHLYCALPVYWSRMVPIL</sequence>
<dbReference type="EMBL" id="JARBHB010000011">
    <property type="protein sequence ID" value="KAJ8872246.1"/>
    <property type="molecule type" value="Genomic_DNA"/>
</dbReference>
<comment type="caution">
    <text evidence="3">The sequence shown here is derived from an EMBL/GenBank/DDBJ whole genome shotgun (WGS) entry which is preliminary data.</text>
</comment>
<evidence type="ECO:0000259" key="2">
    <source>
        <dbReference type="Pfam" id="PF22248"/>
    </source>
</evidence>
<reference evidence="3 4" key="1">
    <citation type="submission" date="2023-02" db="EMBL/GenBank/DDBJ databases">
        <title>LHISI_Scaffold_Assembly.</title>
        <authorList>
            <person name="Stuart O.P."/>
            <person name="Cleave R."/>
            <person name="Magrath M.J.L."/>
            <person name="Mikheyev A.S."/>
        </authorList>
    </citation>
    <scope>NUCLEOTIDE SEQUENCE [LARGE SCALE GENOMIC DNA]</scope>
    <source>
        <strain evidence="3">Daus_M_001</strain>
        <tissue evidence="3">Leg muscle</tissue>
    </source>
</reference>
<dbReference type="Proteomes" id="UP001159363">
    <property type="component" value="Chromosome 10"/>
</dbReference>
<evidence type="ECO:0000313" key="3">
    <source>
        <dbReference type="EMBL" id="KAJ8872246.1"/>
    </source>
</evidence>
<evidence type="ECO:0000313" key="4">
    <source>
        <dbReference type="Proteomes" id="UP001159363"/>
    </source>
</evidence>
<dbReference type="Pfam" id="PF22248">
    <property type="entry name" value="ERMP1_C"/>
    <property type="match status" value="1"/>
</dbReference>
<evidence type="ECO:0000256" key="1">
    <source>
        <dbReference type="ARBA" id="ARBA00010918"/>
    </source>
</evidence>